<organism evidence="9 10">
    <name type="scientific">Paenibacillus apiarius</name>
    <dbReference type="NCBI Taxonomy" id="46240"/>
    <lineage>
        <taxon>Bacteria</taxon>
        <taxon>Bacillati</taxon>
        <taxon>Bacillota</taxon>
        <taxon>Bacilli</taxon>
        <taxon>Bacillales</taxon>
        <taxon>Paenibacillaceae</taxon>
        <taxon>Paenibacillus</taxon>
    </lineage>
</organism>
<dbReference type="InterPro" id="IPR042094">
    <property type="entry name" value="T2SS_GspF_sf"/>
</dbReference>
<evidence type="ECO:0000256" key="5">
    <source>
        <dbReference type="ARBA" id="ARBA00023136"/>
    </source>
</evidence>
<evidence type="ECO:0000256" key="7">
    <source>
        <dbReference type="SAM" id="Phobius"/>
    </source>
</evidence>
<evidence type="ECO:0000256" key="4">
    <source>
        <dbReference type="ARBA" id="ARBA00022989"/>
    </source>
</evidence>
<evidence type="ECO:0000313" key="10">
    <source>
        <dbReference type="Proteomes" id="UP001207626"/>
    </source>
</evidence>
<gene>
    <name evidence="9" type="ORF">M5X09_15325</name>
</gene>
<dbReference type="InterPro" id="IPR018076">
    <property type="entry name" value="T2SS_GspF_dom"/>
</dbReference>
<feature type="transmembrane region" description="Helical" evidence="7">
    <location>
        <begin position="115"/>
        <end position="133"/>
    </location>
</feature>
<proteinExistence type="predicted"/>
<feature type="transmembrane region" description="Helical" evidence="7">
    <location>
        <begin position="269"/>
        <end position="290"/>
    </location>
</feature>
<evidence type="ECO:0000256" key="1">
    <source>
        <dbReference type="ARBA" id="ARBA00004651"/>
    </source>
</evidence>
<keyword evidence="6" id="KW-0175">Coiled coil</keyword>
<protein>
    <submittedName>
        <fullName evidence="9">Type II secretion system F family protein</fullName>
    </submittedName>
</protein>
<feature type="domain" description="Type II secretion system protein GspF" evidence="8">
    <location>
        <begin position="155"/>
        <end position="285"/>
    </location>
</feature>
<name>A0ABT4DXM6_9BACL</name>
<dbReference type="PANTHER" id="PTHR35007:SF4">
    <property type="entry name" value="CONSERVED TRANSMEMBRANE PROTEIN-RELATED"/>
    <property type="match status" value="1"/>
</dbReference>
<evidence type="ECO:0000256" key="6">
    <source>
        <dbReference type="SAM" id="Coils"/>
    </source>
</evidence>
<dbReference type="EMBL" id="JAMDLW010000020">
    <property type="protein sequence ID" value="MCY9521028.1"/>
    <property type="molecule type" value="Genomic_DNA"/>
</dbReference>
<sequence length="293" mass="32817">MLPEWVWGLACIGGALLYLLVNQISRARYDKLISNMGIEPKTARWLPASLLWLEKAQPALDTHPSLASLRQAVMQIYGPAHSHTMYRAVMAEMALYAYAALLAALLLPAVTDGSFANMAGGLLLGTILPLARARDVINRAESKRQELQLELPELLSKLTLLVQAGETVQKALALCIERKREERYGHPLYAELNRMMKDIQNGYSFPQAMEQFAKRCAMQEVSMFVTTLLMNHRRGGATFVLAMEELGRQLWEKRKSVARKRGEEVSTKLVFPMMLMFLVVLAVVGAPALLMMK</sequence>
<dbReference type="Proteomes" id="UP001207626">
    <property type="component" value="Unassembled WGS sequence"/>
</dbReference>
<feature type="coiled-coil region" evidence="6">
    <location>
        <begin position="130"/>
        <end position="157"/>
    </location>
</feature>
<keyword evidence="2" id="KW-1003">Cell membrane</keyword>
<evidence type="ECO:0000256" key="3">
    <source>
        <dbReference type="ARBA" id="ARBA00022692"/>
    </source>
</evidence>
<keyword evidence="3 7" id="KW-0812">Transmembrane</keyword>
<evidence type="ECO:0000256" key="2">
    <source>
        <dbReference type="ARBA" id="ARBA00022475"/>
    </source>
</evidence>
<comment type="caution">
    <text evidence="9">The sequence shown here is derived from an EMBL/GenBank/DDBJ whole genome shotgun (WGS) entry which is preliminary data.</text>
</comment>
<feature type="transmembrane region" description="Helical" evidence="7">
    <location>
        <begin position="89"/>
        <end position="109"/>
    </location>
</feature>
<keyword evidence="5 7" id="KW-0472">Membrane</keyword>
<dbReference type="Gene3D" id="1.20.81.30">
    <property type="entry name" value="Type II secretion system (T2SS), domain F"/>
    <property type="match status" value="1"/>
</dbReference>
<evidence type="ECO:0000259" key="8">
    <source>
        <dbReference type="Pfam" id="PF00482"/>
    </source>
</evidence>
<keyword evidence="10" id="KW-1185">Reference proteome</keyword>
<feature type="transmembrane region" description="Helical" evidence="7">
    <location>
        <begin position="6"/>
        <end position="24"/>
    </location>
</feature>
<evidence type="ECO:0000313" key="9">
    <source>
        <dbReference type="EMBL" id="MCY9521028.1"/>
    </source>
</evidence>
<accession>A0ABT4DXM6</accession>
<dbReference type="RefSeq" id="WP_087435719.1">
    <property type="nucleotide sequence ID" value="NZ_JAMDLV010000019.1"/>
</dbReference>
<reference evidence="9 10" key="1">
    <citation type="submission" date="2022-05" db="EMBL/GenBank/DDBJ databases">
        <title>Genome Sequencing of Bee-Associated Microbes.</title>
        <authorList>
            <person name="Dunlap C."/>
        </authorList>
    </citation>
    <scope>NUCLEOTIDE SEQUENCE [LARGE SCALE GENOMIC DNA]</scope>
    <source>
        <strain evidence="9 10">NRRL NRS-1438</strain>
    </source>
</reference>
<dbReference type="Pfam" id="PF00482">
    <property type="entry name" value="T2SSF"/>
    <property type="match status" value="1"/>
</dbReference>
<keyword evidence="4 7" id="KW-1133">Transmembrane helix</keyword>
<comment type="subcellular location">
    <subcellularLocation>
        <location evidence="1">Cell membrane</location>
        <topology evidence="1">Multi-pass membrane protein</topology>
    </subcellularLocation>
</comment>
<dbReference type="PANTHER" id="PTHR35007">
    <property type="entry name" value="INTEGRAL MEMBRANE PROTEIN-RELATED"/>
    <property type="match status" value="1"/>
</dbReference>